<name>A0ACB9J563_9ASTR</name>
<gene>
    <name evidence="1" type="ORF">L1987_14492</name>
</gene>
<organism evidence="1 2">
    <name type="scientific">Smallanthus sonchifolius</name>
    <dbReference type="NCBI Taxonomy" id="185202"/>
    <lineage>
        <taxon>Eukaryota</taxon>
        <taxon>Viridiplantae</taxon>
        <taxon>Streptophyta</taxon>
        <taxon>Embryophyta</taxon>
        <taxon>Tracheophyta</taxon>
        <taxon>Spermatophyta</taxon>
        <taxon>Magnoliopsida</taxon>
        <taxon>eudicotyledons</taxon>
        <taxon>Gunneridae</taxon>
        <taxon>Pentapetalae</taxon>
        <taxon>asterids</taxon>
        <taxon>campanulids</taxon>
        <taxon>Asterales</taxon>
        <taxon>Asteraceae</taxon>
        <taxon>Asteroideae</taxon>
        <taxon>Heliantheae alliance</taxon>
        <taxon>Millerieae</taxon>
        <taxon>Smallanthus</taxon>
    </lineage>
</organism>
<evidence type="ECO:0000313" key="1">
    <source>
        <dbReference type="EMBL" id="KAI3814846.1"/>
    </source>
</evidence>
<protein>
    <submittedName>
        <fullName evidence="1">Uncharacterized protein</fullName>
    </submittedName>
</protein>
<reference evidence="1 2" key="2">
    <citation type="journal article" date="2022" name="Mol. Ecol. Resour.">
        <title>The genomes of chicory, endive, great burdock and yacon provide insights into Asteraceae paleo-polyploidization history and plant inulin production.</title>
        <authorList>
            <person name="Fan W."/>
            <person name="Wang S."/>
            <person name="Wang H."/>
            <person name="Wang A."/>
            <person name="Jiang F."/>
            <person name="Liu H."/>
            <person name="Zhao H."/>
            <person name="Xu D."/>
            <person name="Zhang Y."/>
        </authorList>
    </citation>
    <scope>NUCLEOTIDE SEQUENCE [LARGE SCALE GENOMIC DNA]</scope>
    <source>
        <strain evidence="2">cv. Yunnan</strain>
        <tissue evidence="1">Leaves</tissue>
    </source>
</reference>
<reference evidence="2" key="1">
    <citation type="journal article" date="2022" name="Mol. Ecol. Resour.">
        <title>The genomes of chicory, endive, great burdock and yacon provide insights into Asteraceae palaeo-polyploidization history and plant inulin production.</title>
        <authorList>
            <person name="Fan W."/>
            <person name="Wang S."/>
            <person name="Wang H."/>
            <person name="Wang A."/>
            <person name="Jiang F."/>
            <person name="Liu H."/>
            <person name="Zhao H."/>
            <person name="Xu D."/>
            <person name="Zhang Y."/>
        </authorList>
    </citation>
    <scope>NUCLEOTIDE SEQUENCE [LARGE SCALE GENOMIC DNA]</scope>
    <source>
        <strain evidence="2">cv. Yunnan</strain>
    </source>
</reference>
<dbReference type="EMBL" id="CM042022">
    <property type="protein sequence ID" value="KAI3814846.1"/>
    <property type="molecule type" value="Genomic_DNA"/>
</dbReference>
<sequence length="68" mass="7781">MTHFSIFYYRRLVVSIGPYPCSASDFIAAPLLSSVEDLHPKIESSTSFKFSYQHLHISRLANLLLKHV</sequence>
<proteinExistence type="predicted"/>
<accession>A0ACB9J563</accession>
<evidence type="ECO:0000313" key="2">
    <source>
        <dbReference type="Proteomes" id="UP001056120"/>
    </source>
</evidence>
<keyword evidence="2" id="KW-1185">Reference proteome</keyword>
<comment type="caution">
    <text evidence="1">The sequence shown here is derived from an EMBL/GenBank/DDBJ whole genome shotgun (WGS) entry which is preliminary data.</text>
</comment>
<dbReference type="Proteomes" id="UP001056120">
    <property type="component" value="Linkage Group LG05"/>
</dbReference>